<evidence type="ECO:0000313" key="2">
    <source>
        <dbReference type="EMBL" id="MBW4662349.1"/>
    </source>
</evidence>
<dbReference type="Gene3D" id="3.50.70.20">
    <property type="entry name" value="Cytochrome P460"/>
    <property type="match status" value="1"/>
</dbReference>
<gene>
    <name evidence="2" type="ORF">KME15_27160</name>
</gene>
<comment type="caution">
    <text evidence="2">The sequence shown here is derived from an EMBL/GenBank/DDBJ whole genome shotgun (WGS) entry which is preliminary data.</text>
</comment>
<dbReference type="Pfam" id="PF16694">
    <property type="entry name" value="Cytochrome_P460"/>
    <property type="match status" value="1"/>
</dbReference>
<dbReference type="Proteomes" id="UP000757435">
    <property type="component" value="Unassembled WGS sequence"/>
</dbReference>
<accession>A0A951QHU1</accession>
<evidence type="ECO:0000313" key="3">
    <source>
        <dbReference type="Proteomes" id="UP000757435"/>
    </source>
</evidence>
<name>A0A951QHU1_9CYAN</name>
<dbReference type="CDD" id="cd20716">
    <property type="entry name" value="cyt_P460_fam"/>
    <property type="match status" value="1"/>
</dbReference>
<organism evidence="2 3">
    <name type="scientific">Drouetiella hepatica Uher 2000/2452</name>
    <dbReference type="NCBI Taxonomy" id="904376"/>
    <lineage>
        <taxon>Bacteria</taxon>
        <taxon>Bacillati</taxon>
        <taxon>Cyanobacteriota</taxon>
        <taxon>Cyanophyceae</taxon>
        <taxon>Oculatellales</taxon>
        <taxon>Oculatellaceae</taxon>
        <taxon>Drouetiella</taxon>
    </lineage>
</organism>
<feature type="domain" description="Cytochrome P460" evidence="1">
    <location>
        <begin position="54"/>
        <end position="174"/>
    </location>
</feature>
<reference evidence="2" key="2">
    <citation type="journal article" date="2022" name="Microbiol. Resour. Announc.">
        <title>Metagenome Sequencing to Explore Phylogenomics of Terrestrial Cyanobacteria.</title>
        <authorList>
            <person name="Ward R.D."/>
            <person name="Stajich J.E."/>
            <person name="Johansen J.R."/>
            <person name="Huntemann M."/>
            <person name="Clum A."/>
            <person name="Foster B."/>
            <person name="Foster B."/>
            <person name="Roux S."/>
            <person name="Palaniappan K."/>
            <person name="Varghese N."/>
            <person name="Mukherjee S."/>
            <person name="Reddy T.B.K."/>
            <person name="Daum C."/>
            <person name="Copeland A."/>
            <person name="Chen I.A."/>
            <person name="Ivanova N.N."/>
            <person name="Kyrpides N.C."/>
            <person name="Shapiro N."/>
            <person name="Eloe-Fadrosh E.A."/>
            <person name="Pietrasiak N."/>
        </authorList>
    </citation>
    <scope>NUCLEOTIDE SEQUENCE</scope>
    <source>
        <strain evidence="2">UHER 2000/2452</strain>
    </source>
</reference>
<protein>
    <submittedName>
        <fullName evidence="2">Cytochrome P460 family protein</fullName>
    </submittedName>
</protein>
<reference evidence="2" key="1">
    <citation type="submission" date="2021-05" db="EMBL/GenBank/DDBJ databases">
        <authorList>
            <person name="Pietrasiak N."/>
            <person name="Ward R."/>
            <person name="Stajich J.E."/>
            <person name="Kurbessoian T."/>
        </authorList>
    </citation>
    <scope>NUCLEOTIDE SEQUENCE</scope>
    <source>
        <strain evidence="2">UHER 2000/2452</strain>
    </source>
</reference>
<dbReference type="AlphaFoldDB" id="A0A951QHU1"/>
<evidence type="ECO:0000259" key="1">
    <source>
        <dbReference type="Pfam" id="PF16694"/>
    </source>
</evidence>
<dbReference type="EMBL" id="JAHHHD010000069">
    <property type="protein sequence ID" value="MBW4662349.1"/>
    <property type="molecule type" value="Genomic_DNA"/>
</dbReference>
<dbReference type="InterPro" id="IPR032033">
    <property type="entry name" value="Cytochrome_P460"/>
</dbReference>
<proteinExistence type="predicted"/>
<dbReference type="InterPro" id="IPR038142">
    <property type="entry name" value="Cytochrome_P460_sp"/>
</dbReference>
<sequence>MKLTTWISGLLLFVVSIGIAIAFSHFTASYSPLAADVGFSQTPASAAASPVQFPSNYRQQFRHYATVDCPNSGVVRQMYIDRPSLESLKASEAVPSGTVIVMETHSARRGDGDRLVPTQLNNLFVREKRQGWNISNSGEWQSAWYSPSGSLVSDHQNSCIGCHIQVRDRDYLFTLPALQMAVRTGQPQYQETEFGTSVCR</sequence>